<dbReference type="InterPro" id="IPR029016">
    <property type="entry name" value="GAF-like_dom_sf"/>
</dbReference>
<dbReference type="PANTHER" id="PTHR43155:SF2">
    <property type="entry name" value="CYCLIC DI-GMP PHOSPHODIESTERASE PA4108"/>
    <property type="match status" value="1"/>
</dbReference>
<proteinExistence type="predicted"/>
<dbReference type="AlphaFoldDB" id="A0A1G1KRV7"/>
<dbReference type="InterPro" id="IPR037522">
    <property type="entry name" value="HD_GYP_dom"/>
</dbReference>
<dbReference type="PANTHER" id="PTHR43155">
    <property type="entry name" value="CYCLIC DI-GMP PHOSPHODIESTERASE PA4108-RELATED"/>
    <property type="match status" value="1"/>
</dbReference>
<dbReference type="InterPro" id="IPR003018">
    <property type="entry name" value="GAF"/>
</dbReference>
<dbReference type="InterPro" id="IPR003607">
    <property type="entry name" value="HD/PDEase_dom"/>
</dbReference>
<name>A0A1G1KRV7_9BACT</name>
<dbReference type="EMBL" id="MHFR01000060">
    <property type="protein sequence ID" value="OGW95638.1"/>
    <property type="molecule type" value="Genomic_DNA"/>
</dbReference>
<keyword evidence="1" id="KW-0175">Coiled coil</keyword>
<feature type="coiled-coil region" evidence="1">
    <location>
        <begin position="198"/>
        <end position="225"/>
    </location>
</feature>
<dbReference type="Proteomes" id="UP000178187">
    <property type="component" value="Unassembled WGS sequence"/>
</dbReference>
<dbReference type="SUPFAM" id="SSF55781">
    <property type="entry name" value="GAF domain-like"/>
    <property type="match status" value="1"/>
</dbReference>
<sequence>MTSFEYQEALKNAAKSMVRVKNPRRLLKMIVRFINREVGLSHASILMYDQDKSQYIFVDSRGRHRIPIKLVKLDERNPLIRWFSEKGNHTGKDRLSKDYLTHEQVNLWLKNPAIMNNGHADELKEHILQLQDVMLTLKAAVCVPGYYKKELLGVLILGEKIAGGAFTPEELSFFQTLANDASMTIKNARYQEDLLAKNLLLEKKRTILQERLREIEQMRKKEQETYYQIVMSLAREVYAKDPYTSGHMEDVARLGVMTAEKLGFDLTGKKKDILVAALHLHDVGKIGIPDHVLMKPERLTDEEWKIMKEHPSRGAMILEPLTDFKRVAHIVRHHHERFDGKGYPDGLKGEEIPIEARIIAVVDAFHAIVSTRCYRRGRSVLIAFDELRANAGTQFDAEVVNAFIAAYQSSSMDQTEYKSHHDAH</sequence>
<dbReference type="Gene3D" id="1.10.3210.10">
    <property type="entry name" value="Hypothetical protein af1432"/>
    <property type="match status" value="1"/>
</dbReference>
<dbReference type="SUPFAM" id="SSF109604">
    <property type="entry name" value="HD-domain/PDEase-like"/>
    <property type="match status" value="1"/>
</dbReference>
<comment type="caution">
    <text evidence="3">The sequence shown here is derived from an EMBL/GenBank/DDBJ whole genome shotgun (WGS) entry which is preliminary data.</text>
</comment>
<evidence type="ECO:0000313" key="3">
    <source>
        <dbReference type="EMBL" id="OGW95638.1"/>
    </source>
</evidence>
<dbReference type="Pfam" id="PF13487">
    <property type="entry name" value="HD_5"/>
    <property type="match status" value="1"/>
</dbReference>
<reference evidence="3 4" key="1">
    <citation type="journal article" date="2016" name="Nat. Commun.">
        <title>Thousands of microbial genomes shed light on interconnected biogeochemical processes in an aquifer system.</title>
        <authorList>
            <person name="Anantharaman K."/>
            <person name="Brown C.T."/>
            <person name="Hug L.A."/>
            <person name="Sharon I."/>
            <person name="Castelle C.J."/>
            <person name="Probst A.J."/>
            <person name="Thomas B.C."/>
            <person name="Singh A."/>
            <person name="Wilkins M.J."/>
            <person name="Karaoz U."/>
            <person name="Brodie E.L."/>
            <person name="Williams K.H."/>
            <person name="Hubbard S.S."/>
            <person name="Banfield J.F."/>
        </authorList>
    </citation>
    <scope>NUCLEOTIDE SEQUENCE [LARGE SCALE GENOMIC DNA]</scope>
</reference>
<feature type="domain" description="HD-GYP" evidence="2">
    <location>
        <begin position="222"/>
        <end position="419"/>
    </location>
</feature>
<evidence type="ECO:0000259" key="2">
    <source>
        <dbReference type="PROSITE" id="PS51832"/>
    </source>
</evidence>
<accession>A0A1G1KRV7</accession>
<dbReference type="PROSITE" id="PS51832">
    <property type="entry name" value="HD_GYP"/>
    <property type="match status" value="1"/>
</dbReference>
<dbReference type="SMART" id="SM00471">
    <property type="entry name" value="HDc"/>
    <property type="match status" value="1"/>
</dbReference>
<protein>
    <recommendedName>
        <fullName evidence="2">HD-GYP domain-containing protein</fullName>
    </recommendedName>
</protein>
<dbReference type="CDD" id="cd00077">
    <property type="entry name" value="HDc"/>
    <property type="match status" value="1"/>
</dbReference>
<gene>
    <name evidence="3" type="ORF">A3G33_11625</name>
</gene>
<dbReference type="Gene3D" id="3.30.450.40">
    <property type="match status" value="1"/>
</dbReference>
<evidence type="ECO:0000256" key="1">
    <source>
        <dbReference type="SAM" id="Coils"/>
    </source>
</evidence>
<dbReference type="SMART" id="SM00065">
    <property type="entry name" value="GAF"/>
    <property type="match status" value="1"/>
</dbReference>
<organism evidence="3 4">
    <name type="scientific">Candidatus Danuiimicrobium aquiferis</name>
    <dbReference type="NCBI Taxonomy" id="1801832"/>
    <lineage>
        <taxon>Bacteria</taxon>
        <taxon>Pseudomonadati</taxon>
        <taxon>Candidatus Omnitrophota</taxon>
        <taxon>Candidatus Danuiimicrobium</taxon>
    </lineage>
</organism>
<evidence type="ECO:0000313" key="4">
    <source>
        <dbReference type="Proteomes" id="UP000178187"/>
    </source>
</evidence>
<dbReference type="Pfam" id="PF01590">
    <property type="entry name" value="GAF"/>
    <property type="match status" value="1"/>
</dbReference>